<protein>
    <submittedName>
        <fullName evidence="2">DUF4878 domain-containing protein</fullName>
    </submittedName>
</protein>
<dbReference type="Gene3D" id="3.10.450.50">
    <property type="match status" value="1"/>
</dbReference>
<reference evidence="2 3" key="1">
    <citation type="submission" date="2019-06" db="EMBL/GenBank/DDBJ databases">
        <title>Complete genome sequence of Antarcticibacterium flavum KCTC 52984T from an Antarctic marine sediment.</title>
        <authorList>
            <person name="Lee Y.M."/>
            <person name="Shin S.C."/>
        </authorList>
    </citation>
    <scope>NUCLEOTIDE SEQUENCE [LARGE SCALE GENOMIC DNA]</scope>
    <source>
        <strain evidence="2 3">KCTC 52984</strain>
    </source>
</reference>
<dbReference type="AlphaFoldDB" id="A0A5B7X6P7"/>
<proteinExistence type="predicted"/>
<gene>
    <name evidence="2" type="ORF">FHG64_17780</name>
</gene>
<sequence length="119" mass="13551">MKKIMMIFILGLCMACAEAQMSHTETAKAVVESFYTKDLPTLEKHTTKESFDSFMYIQESFPAEEKGSNFKVLQETENGNTAWVKFTTAYEEQPETFKLVKENGNWKVAEIGMGEKGPF</sequence>
<feature type="chain" id="PRO_5022710373" evidence="1">
    <location>
        <begin position="20"/>
        <end position="119"/>
    </location>
</feature>
<feature type="signal peptide" evidence="1">
    <location>
        <begin position="1"/>
        <end position="19"/>
    </location>
</feature>
<accession>A0A5B7X6P7</accession>
<dbReference type="KEGG" id="afla:FHG64_17780"/>
<organism evidence="2 3">
    <name type="scientific">Antarcticibacterium flavum</name>
    <dbReference type="NCBI Taxonomy" id="2058175"/>
    <lineage>
        <taxon>Bacteria</taxon>
        <taxon>Pseudomonadati</taxon>
        <taxon>Bacteroidota</taxon>
        <taxon>Flavobacteriia</taxon>
        <taxon>Flavobacteriales</taxon>
        <taxon>Flavobacteriaceae</taxon>
        <taxon>Antarcticibacterium</taxon>
    </lineage>
</organism>
<evidence type="ECO:0000256" key="1">
    <source>
        <dbReference type="SAM" id="SignalP"/>
    </source>
</evidence>
<evidence type="ECO:0000313" key="2">
    <source>
        <dbReference type="EMBL" id="QCY71097.1"/>
    </source>
</evidence>
<dbReference type="OrthoDB" id="1449606at2"/>
<name>A0A5B7X6P7_9FLAO</name>
<dbReference type="Proteomes" id="UP000309016">
    <property type="component" value="Chromosome"/>
</dbReference>
<keyword evidence="1" id="KW-0732">Signal</keyword>
<dbReference type="EMBL" id="CP040812">
    <property type="protein sequence ID" value="QCY71097.1"/>
    <property type="molecule type" value="Genomic_DNA"/>
</dbReference>
<evidence type="ECO:0000313" key="3">
    <source>
        <dbReference type="Proteomes" id="UP000309016"/>
    </source>
</evidence>
<dbReference type="RefSeq" id="WP_139067647.1">
    <property type="nucleotide sequence ID" value="NZ_CP040812.1"/>
</dbReference>
<keyword evidence="3" id="KW-1185">Reference proteome</keyword>